<keyword evidence="3" id="KW-1185">Reference proteome</keyword>
<evidence type="ECO:0000259" key="1">
    <source>
        <dbReference type="PROSITE" id="PS50914"/>
    </source>
</evidence>
<dbReference type="InterPro" id="IPR014004">
    <property type="entry name" value="Transpt-assoc_nodulatn_dom_bac"/>
</dbReference>
<gene>
    <name evidence="2" type="ORF">WKW77_19185</name>
</gene>
<feature type="domain" description="BON" evidence="1">
    <location>
        <begin position="78"/>
        <end position="146"/>
    </location>
</feature>
<feature type="domain" description="BON" evidence="1">
    <location>
        <begin position="3"/>
        <end position="71"/>
    </location>
</feature>
<comment type="caution">
    <text evidence="2">The sequence shown here is derived from an EMBL/GenBank/DDBJ whole genome shotgun (WGS) entry which is preliminary data.</text>
</comment>
<evidence type="ECO:0000313" key="3">
    <source>
        <dbReference type="Proteomes" id="UP001365846"/>
    </source>
</evidence>
<accession>A0ABU8VHT3</accession>
<reference evidence="2 3" key="1">
    <citation type="submission" date="2024-03" db="EMBL/GenBank/DDBJ databases">
        <title>Novel species of the genus Variovorax.</title>
        <authorList>
            <person name="Liu Q."/>
            <person name="Xin Y.-H."/>
        </authorList>
    </citation>
    <scope>NUCLEOTIDE SEQUENCE [LARGE SCALE GENOMIC DNA]</scope>
    <source>
        <strain evidence="2 3">KACC 18899</strain>
    </source>
</reference>
<evidence type="ECO:0000313" key="2">
    <source>
        <dbReference type="EMBL" id="MEJ8813219.1"/>
    </source>
</evidence>
<dbReference type="RefSeq" id="WP_340358462.1">
    <property type="nucleotide sequence ID" value="NZ_JBBKZU010000008.1"/>
</dbReference>
<dbReference type="Gene3D" id="3.30.1340.30">
    <property type="match status" value="3"/>
</dbReference>
<proteinExistence type="predicted"/>
<dbReference type="PANTHER" id="PTHR34606">
    <property type="entry name" value="BON DOMAIN-CONTAINING PROTEIN"/>
    <property type="match status" value="1"/>
</dbReference>
<dbReference type="InterPro" id="IPR051686">
    <property type="entry name" value="Lipoprotein_DolP"/>
</dbReference>
<sequence>MKSDVKIRSDVLAELDYDPAVTSTDVGVTVKEGVVTLSGPVTSYAEKRAIERAVQRVHGVRAVAVEMSVRMPTGHERVDTDLASAAERALQWHVLVPDGKIRPLVENGWITLEGEVEWAYQSHAAETAVQSLVGVVGVTNRIAVRPRFSPADIQRNIEQALLRQAHRESQHIDIAVDNAVVTLSGKVHSWAERTAAQGAAMAAPGVGRVINHLLVES</sequence>
<dbReference type="PANTHER" id="PTHR34606:SF15">
    <property type="entry name" value="BON DOMAIN-CONTAINING PROTEIN"/>
    <property type="match status" value="1"/>
</dbReference>
<protein>
    <submittedName>
        <fullName evidence="2">BON domain-containing protein</fullName>
    </submittedName>
</protein>
<feature type="domain" description="BON" evidence="1">
    <location>
        <begin position="149"/>
        <end position="217"/>
    </location>
</feature>
<organism evidence="2 3">
    <name type="scientific">Variovorax ureilyticus</name>
    <dbReference type="NCBI Taxonomy" id="1836198"/>
    <lineage>
        <taxon>Bacteria</taxon>
        <taxon>Pseudomonadati</taxon>
        <taxon>Pseudomonadota</taxon>
        <taxon>Betaproteobacteria</taxon>
        <taxon>Burkholderiales</taxon>
        <taxon>Comamonadaceae</taxon>
        <taxon>Variovorax</taxon>
    </lineage>
</organism>
<dbReference type="InterPro" id="IPR007055">
    <property type="entry name" value="BON_dom"/>
</dbReference>
<dbReference type="EMBL" id="JBBKZU010000008">
    <property type="protein sequence ID" value="MEJ8813219.1"/>
    <property type="molecule type" value="Genomic_DNA"/>
</dbReference>
<name>A0ABU8VHT3_9BURK</name>
<dbReference type="Proteomes" id="UP001365846">
    <property type="component" value="Unassembled WGS sequence"/>
</dbReference>
<dbReference type="SMART" id="SM00749">
    <property type="entry name" value="BON"/>
    <property type="match status" value="2"/>
</dbReference>
<dbReference type="Pfam" id="PF04972">
    <property type="entry name" value="BON"/>
    <property type="match status" value="3"/>
</dbReference>
<dbReference type="PROSITE" id="PS50914">
    <property type="entry name" value="BON"/>
    <property type="match status" value="3"/>
</dbReference>